<keyword evidence="6 11" id="KW-0805">Transcription regulation</keyword>
<keyword evidence="5 11" id="KW-0862">Zinc</keyword>
<dbReference type="Pfam" id="PF00104">
    <property type="entry name" value="Hormone_recep"/>
    <property type="match status" value="1"/>
</dbReference>
<dbReference type="InterPro" id="IPR001628">
    <property type="entry name" value="Znf_hrmn_rcpt"/>
</dbReference>
<dbReference type="InterPro" id="IPR051152">
    <property type="entry name" value="C.elegans_Orphan_NR"/>
</dbReference>
<keyword evidence="10 11" id="KW-0539">Nucleus</keyword>
<dbReference type="CDD" id="cd06960">
    <property type="entry name" value="NR_DBD_HNF4A"/>
    <property type="match status" value="1"/>
</dbReference>
<dbReference type="GO" id="GO:0000978">
    <property type="term" value="F:RNA polymerase II cis-regulatory region sequence-specific DNA binding"/>
    <property type="evidence" value="ECO:0007669"/>
    <property type="project" value="InterPro"/>
</dbReference>
<evidence type="ECO:0000256" key="6">
    <source>
        <dbReference type="ARBA" id="ARBA00023015"/>
    </source>
</evidence>
<dbReference type="EMBL" id="CANHGI010000005">
    <property type="protein sequence ID" value="CAI5451875.1"/>
    <property type="molecule type" value="Genomic_DNA"/>
</dbReference>
<dbReference type="PROSITE" id="PS00031">
    <property type="entry name" value="NUCLEAR_REC_DBD_1"/>
    <property type="match status" value="1"/>
</dbReference>
<evidence type="ECO:0000256" key="3">
    <source>
        <dbReference type="ARBA" id="ARBA00022723"/>
    </source>
</evidence>
<evidence type="ECO:0000313" key="13">
    <source>
        <dbReference type="EMBL" id="CAI5451875.1"/>
    </source>
</evidence>
<reference evidence="13" key="1">
    <citation type="submission" date="2022-11" db="EMBL/GenBank/DDBJ databases">
        <authorList>
            <person name="Kikuchi T."/>
        </authorList>
    </citation>
    <scope>NUCLEOTIDE SEQUENCE</scope>
    <source>
        <strain evidence="13">PS1010</strain>
    </source>
</reference>
<evidence type="ECO:0000259" key="12">
    <source>
        <dbReference type="PROSITE" id="PS51030"/>
    </source>
</evidence>
<name>A0A9P1IVE2_9PELO</name>
<evidence type="ECO:0000256" key="4">
    <source>
        <dbReference type="ARBA" id="ARBA00022771"/>
    </source>
</evidence>
<dbReference type="SMART" id="SM00430">
    <property type="entry name" value="HOLI"/>
    <property type="match status" value="1"/>
</dbReference>
<keyword evidence="9 11" id="KW-0675">Receptor</keyword>
<dbReference type="Gene3D" id="1.10.565.10">
    <property type="entry name" value="Retinoid X Receptor"/>
    <property type="match status" value="1"/>
</dbReference>
<dbReference type="SMART" id="SM00399">
    <property type="entry name" value="ZnF_C4"/>
    <property type="match status" value="1"/>
</dbReference>
<keyword evidence="3 11" id="KW-0479">Metal-binding</keyword>
<dbReference type="PROSITE" id="PS51257">
    <property type="entry name" value="PROKAR_LIPOPROTEIN"/>
    <property type="match status" value="1"/>
</dbReference>
<gene>
    <name evidence="13" type="ORF">CAMP_LOCUS14512</name>
</gene>
<evidence type="ECO:0000256" key="5">
    <source>
        <dbReference type="ARBA" id="ARBA00022833"/>
    </source>
</evidence>
<accession>A0A9P1IVE2</accession>
<dbReference type="InterPro" id="IPR013088">
    <property type="entry name" value="Znf_NHR/GATA"/>
</dbReference>
<dbReference type="PANTHER" id="PTHR45680">
    <property type="entry name" value="NUCLEAR HORMONE RECEPTOR FAMILY"/>
    <property type="match status" value="1"/>
</dbReference>
<keyword evidence="8 11" id="KW-0804">Transcription</keyword>
<keyword evidence="7 11" id="KW-0238">DNA-binding</keyword>
<feature type="domain" description="Nuclear receptor" evidence="12">
    <location>
        <begin position="12"/>
        <end position="88"/>
    </location>
</feature>
<evidence type="ECO:0000256" key="9">
    <source>
        <dbReference type="ARBA" id="ARBA00023170"/>
    </source>
</evidence>
<organism evidence="13 14">
    <name type="scientific">Caenorhabditis angaria</name>
    <dbReference type="NCBI Taxonomy" id="860376"/>
    <lineage>
        <taxon>Eukaryota</taxon>
        <taxon>Metazoa</taxon>
        <taxon>Ecdysozoa</taxon>
        <taxon>Nematoda</taxon>
        <taxon>Chromadorea</taxon>
        <taxon>Rhabditida</taxon>
        <taxon>Rhabditina</taxon>
        <taxon>Rhabditomorpha</taxon>
        <taxon>Rhabditoidea</taxon>
        <taxon>Rhabditidae</taxon>
        <taxon>Peloderinae</taxon>
        <taxon>Caenorhabditis</taxon>
    </lineage>
</organism>
<evidence type="ECO:0000256" key="11">
    <source>
        <dbReference type="RuleBase" id="RU004334"/>
    </source>
</evidence>
<dbReference type="GO" id="GO:0003700">
    <property type="term" value="F:DNA-binding transcription factor activity"/>
    <property type="evidence" value="ECO:0007669"/>
    <property type="project" value="InterPro"/>
</dbReference>
<keyword evidence="4 11" id="KW-0863">Zinc-finger</keyword>
<dbReference type="SUPFAM" id="SSF48508">
    <property type="entry name" value="Nuclear receptor ligand-binding domain"/>
    <property type="match status" value="1"/>
</dbReference>
<comment type="caution">
    <text evidence="13">The sequence shown here is derived from an EMBL/GenBank/DDBJ whole genome shotgun (WGS) entry which is preliminary data.</text>
</comment>
<keyword evidence="14" id="KW-1185">Reference proteome</keyword>
<dbReference type="Gene3D" id="3.30.50.10">
    <property type="entry name" value="Erythroid Transcription Factor GATA-1, subunit A"/>
    <property type="match status" value="1"/>
</dbReference>
<dbReference type="Proteomes" id="UP001152747">
    <property type="component" value="Unassembled WGS sequence"/>
</dbReference>
<proteinExistence type="inferred from homology"/>
<dbReference type="InterPro" id="IPR035500">
    <property type="entry name" value="NHR-like_dom_sf"/>
</dbReference>
<evidence type="ECO:0000256" key="8">
    <source>
        <dbReference type="ARBA" id="ARBA00023163"/>
    </source>
</evidence>
<dbReference type="AlphaFoldDB" id="A0A9P1IVE2"/>
<dbReference type="InterPro" id="IPR049636">
    <property type="entry name" value="HNF4-like_DBD"/>
</dbReference>
<evidence type="ECO:0000256" key="10">
    <source>
        <dbReference type="ARBA" id="ARBA00023242"/>
    </source>
</evidence>
<dbReference type="PROSITE" id="PS51030">
    <property type="entry name" value="NUCLEAR_REC_DBD_2"/>
    <property type="match status" value="1"/>
</dbReference>
<dbReference type="PRINTS" id="PR00047">
    <property type="entry name" value="STROIDFINGER"/>
</dbReference>
<dbReference type="GO" id="GO:0008270">
    <property type="term" value="F:zinc ion binding"/>
    <property type="evidence" value="ECO:0007669"/>
    <property type="project" value="UniProtKB-KW"/>
</dbReference>
<evidence type="ECO:0000256" key="2">
    <source>
        <dbReference type="ARBA" id="ARBA00005993"/>
    </source>
</evidence>
<dbReference type="InterPro" id="IPR000536">
    <property type="entry name" value="Nucl_hrmn_rcpt_lig-bd"/>
</dbReference>
<comment type="subcellular location">
    <subcellularLocation>
        <location evidence="1 11">Nucleus</location>
    </subcellularLocation>
</comment>
<evidence type="ECO:0000256" key="1">
    <source>
        <dbReference type="ARBA" id="ARBA00004123"/>
    </source>
</evidence>
<dbReference type="PANTHER" id="PTHR45680:SF30">
    <property type="entry name" value="NUCLEAR HORMONE RECEPTOR FAMILY"/>
    <property type="match status" value="1"/>
</dbReference>
<dbReference type="GO" id="GO:0005634">
    <property type="term" value="C:nucleus"/>
    <property type="evidence" value="ECO:0007669"/>
    <property type="project" value="UniProtKB-SubCell"/>
</dbReference>
<dbReference type="OrthoDB" id="10018779at2759"/>
<dbReference type="SUPFAM" id="SSF57716">
    <property type="entry name" value="Glucocorticoid receptor-like (DNA-binding domain)"/>
    <property type="match status" value="1"/>
</dbReference>
<comment type="similarity">
    <text evidence="2 11">Belongs to the nuclear hormone receptor family.</text>
</comment>
<protein>
    <recommendedName>
        <fullName evidence="12">Nuclear receptor domain-containing protein</fullName>
    </recommendedName>
</protein>
<sequence length="417" mass="48850">MILNETKDEIKNCPCKVCGNKAHGIHFGVISCRACAAFFRRFIVLNLEYVCLKDPEKCDVDINRRNSCRHCRFQKCLTVGMTTDNVQFNRDVYLYDKEGRKPKKKTSKSTSSCSVEVIEVIEEVPSTSLQNMEVVLQENVYRATVLEECKNIDIRVKCEKIFQSGYPNIYEDLGNMNFLEKVAFGLEKLRADQEVIDINFDNRLSYDNLVPHWASVSTKLANLFMHSWAFRNIHPYEQTRIFRYVWKTLYRLERLQMTVKIFGEKCVDEKKIIINCKRAIQLDALFMDIEGISREKKKFTLTEYKKYAHRLIDEIAKPLCKLDLSTIEVAYMLCICCQYNEEYFFGNNVTPVTDVFQDQIGENLHEYYKSIGIINYAPRVKLIMSIIINMKRIHYDDFLGNLVYPPGIFDIEKCTHQ</sequence>
<evidence type="ECO:0000256" key="7">
    <source>
        <dbReference type="ARBA" id="ARBA00023125"/>
    </source>
</evidence>
<dbReference type="Pfam" id="PF00105">
    <property type="entry name" value="zf-C4"/>
    <property type="match status" value="1"/>
</dbReference>
<evidence type="ECO:0000313" key="14">
    <source>
        <dbReference type="Proteomes" id="UP001152747"/>
    </source>
</evidence>